<evidence type="ECO:0000256" key="4">
    <source>
        <dbReference type="ARBA" id="ARBA00022989"/>
    </source>
</evidence>
<evidence type="ECO:0000256" key="1">
    <source>
        <dbReference type="ARBA" id="ARBA00004141"/>
    </source>
</evidence>
<dbReference type="RefSeq" id="WP_047183754.1">
    <property type="nucleotide sequence ID" value="NZ_JAHHXM010000002.1"/>
</dbReference>
<evidence type="ECO:0000256" key="6">
    <source>
        <dbReference type="SAM" id="Phobius"/>
    </source>
</evidence>
<evidence type="ECO:0000313" key="8">
    <source>
        <dbReference type="Proteomes" id="UP000037854"/>
    </source>
</evidence>
<reference evidence="7 8" key="1">
    <citation type="submission" date="2015-07" db="EMBL/GenBank/DDBJ databases">
        <title>High-quality draft genome sequence of Oceanobacillus caeni HM6, a bacillus isolated from a human feces.</title>
        <authorList>
            <person name="Kumar J."/>
            <person name="Verma M.K."/>
            <person name="Pandey R."/>
            <person name="Bhambi M."/>
            <person name="Chauhan N."/>
        </authorList>
    </citation>
    <scope>NUCLEOTIDE SEQUENCE [LARGE SCALE GENOMIC DNA]</scope>
    <source>
        <strain evidence="7 8">HM6</strain>
    </source>
</reference>
<comment type="caution">
    <text evidence="7">The sequence shown here is derived from an EMBL/GenBank/DDBJ whole genome shotgun (WGS) entry which is preliminary data.</text>
</comment>
<dbReference type="Pfam" id="PF01594">
    <property type="entry name" value="AI-2E_transport"/>
    <property type="match status" value="1"/>
</dbReference>
<accession>A0ABR5MLL6</accession>
<feature type="transmembrane region" description="Helical" evidence="6">
    <location>
        <begin position="245"/>
        <end position="275"/>
    </location>
</feature>
<feature type="transmembrane region" description="Helical" evidence="6">
    <location>
        <begin position="222"/>
        <end position="239"/>
    </location>
</feature>
<name>A0ABR5MLL6_9BACI</name>
<protein>
    <submittedName>
        <fullName evidence="7">Membrane protein</fullName>
    </submittedName>
</protein>
<keyword evidence="4 6" id="KW-1133">Transmembrane helix</keyword>
<gene>
    <name evidence="7" type="ORF">AFL42_04115</name>
</gene>
<feature type="transmembrane region" description="Helical" evidence="6">
    <location>
        <begin position="282"/>
        <end position="305"/>
    </location>
</feature>
<evidence type="ECO:0000256" key="5">
    <source>
        <dbReference type="ARBA" id="ARBA00023136"/>
    </source>
</evidence>
<evidence type="ECO:0000256" key="3">
    <source>
        <dbReference type="ARBA" id="ARBA00022692"/>
    </source>
</evidence>
<keyword evidence="3 6" id="KW-0812">Transmembrane</keyword>
<evidence type="ECO:0000256" key="2">
    <source>
        <dbReference type="ARBA" id="ARBA00009773"/>
    </source>
</evidence>
<feature type="transmembrane region" description="Helical" evidence="6">
    <location>
        <begin position="40"/>
        <end position="62"/>
    </location>
</feature>
<comment type="subcellular location">
    <subcellularLocation>
        <location evidence="1">Membrane</location>
        <topology evidence="1">Multi-pass membrane protein</topology>
    </subcellularLocation>
</comment>
<evidence type="ECO:0000313" key="7">
    <source>
        <dbReference type="EMBL" id="KPH77077.1"/>
    </source>
</evidence>
<feature type="transmembrane region" description="Helical" evidence="6">
    <location>
        <begin position="163"/>
        <end position="181"/>
    </location>
</feature>
<organism evidence="7 8">
    <name type="scientific">Oceanobacillus caeni</name>
    <dbReference type="NCBI Taxonomy" id="405946"/>
    <lineage>
        <taxon>Bacteria</taxon>
        <taxon>Bacillati</taxon>
        <taxon>Bacillota</taxon>
        <taxon>Bacilli</taxon>
        <taxon>Bacillales</taxon>
        <taxon>Bacillaceae</taxon>
        <taxon>Oceanobacillus</taxon>
    </lineage>
</organism>
<feature type="transmembrane region" description="Helical" evidence="6">
    <location>
        <begin position="12"/>
        <end position="34"/>
    </location>
</feature>
<dbReference type="PANTHER" id="PTHR21716">
    <property type="entry name" value="TRANSMEMBRANE PROTEIN"/>
    <property type="match status" value="1"/>
</dbReference>
<dbReference type="EMBL" id="LGTK01000009">
    <property type="protein sequence ID" value="KPH77077.1"/>
    <property type="molecule type" value="Genomic_DNA"/>
</dbReference>
<feature type="transmembrane region" description="Helical" evidence="6">
    <location>
        <begin position="74"/>
        <end position="92"/>
    </location>
</feature>
<comment type="similarity">
    <text evidence="2">Belongs to the autoinducer-2 exporter (AI-2E) (TC 2.A.86) family.</text>
</comment>
<keyword evidence="5 6" id="KW-0472">Membrane</keyword>
<sequence length="357" mass="41001">MFRDEKRISIIYWLIFGVLFILFAFLLIKTFPYYGKIFVFLWKLLTPFLISCLIAYLLYPVIEKLCSYNIHRGIAILLIYILFFGGVGYLVYKLYPLIIQQIQDLANHLPEMTKTYQTMIYSLYEYTSFMPETVHDKMDEFFINVEDSLDQLLTKIISGYTKIFDMVITITVIPVLVFYFLKDYDKIKLFLKKFIPKKYETRTTKIVHAIDDSLGDYIRGQFIVCFFVGLTAFIIFRFLNIDYSLLLGVIMGVTNIIPYFGPIIGAVPVVIIAFTTTNSIKLVLFAVVSIFVIQIIEANLLSPYIVGRSVAIHPIAIIFVLLLGGQLFGVIGMILAVPVMSIIKVIVTHISTIPIRN</sequence>
<feature type="transmembrane region" description="Helical" evidence="6">
    <location>
        <begin position="311"/>
        <end position="337"/>
    </location>
</feature>
<dbReference type="InterPro" id="IPR002549">
    <property type="entry name" value="AI-2E-like"/>
</dbReference>
<dbReference type="PANTHER" id="PTHR21716:SF15">
    <property type="entry name" value="TRANSPORT PROTEIN YRRI-RELATED"/>
    <property type="match status" value="1"/>
</dbReference>
<proteinExistence type="inferred from homology"/>
<dbReference type="Proteomes" id="UP000037854">
    <property type="component" value="Unassembled WGS sequence"/>
</dbReference>
<keyword evidence="8" id="KW-1185">Reference proteome</keyword>